<dbReference type="InterPro" id="IPR037202">
    <property type="entry name" value="ESCRT_assembly_dom"/>
</dbReference>
<evidence type="ECO:0000256" key="4">
    <source>
        <dbReference type="ARBA" id="ARBA00022753"/>
    </source>
</evidence>
<dbReference type="Gene3D" id="1.10.287.660">
    <property type="entry name" value="Helix hairpin bin"/>
    <property type="match status" value="1"/>
</dbReference>
<evidence type="ECO:0000259" key="8">
    <source>
        <dbReference type="PROSITE" id="PS51314"/>
    </source>
</evidence>
<sequence>MSSETPQIPLPQTVSPLSAQELNFFPLPKQLESLPTKTFEEFVNNEELIQGYIHQLEAYKSKLKELQERASQASSLLQSEINDTLIPQYQDVSNKINQRIKTLTQLHNEFLNLETIQYQTMSSTFNEELLKHKFRKLIERNDEESRDLVKNINSSEVTDEQLVDTLESFKQSRKTYHFKKEKLNRWEEQRVSG</sequence>
<evidence type="ECO:0000256" key="1">
    <source>
        <dbReference type="ARBA" id="ARBA00004177"/>
    </source>
</evidence>
<comment type="caution">
    <text evidence="9">The sequence shown here is derived from an EMBL/GenBank/DDBJ whole genome shotgun (WGS) entry which is preliminary data.</text>
</comment>
<dbReference type="GO" id="GO:0072666">
    <property type="term" value="P:establishment of protein localization to vacuole"/>
    <property type="evidence" value="ECO:0007669"/>
    <property type="project" value="UniProtKB-ARBA"/>
</dbReference>
<comment type="similarity">
    <text evidence="2">Belongs to the VPS37 family.</text>
</comment>
<dbReference type="EMBL" id="JABWAB010000003">
    <property type="protein sequence ID" value="KAF6057681.1"/>
    <property type="molecule type" value="Genomic_DNA"/>
</dbReference>
<gene>
    <name evidence="9" type="ORF">FOB60_002236</name>
</gene>
<evidence type="ECO:0000256" key="6">
    <source>
        <dbReference type="PROSITE-ProRule" id="PRU00646"/>
    </source>
</evidence>
<keyword evidence="4" id="KW-0967">Endosome</keyword>
<dbReference type="InterPro" id="IPR009851">
    <property type="entry name" value="Mod_r"/>
</dbReference>
<feature type="domain" description="VPS37 C-terminal" evidence="8">
    <location>
        <begin position="108"/>
        <end position="193"/>
    </location>
</feature>
<dbReference type="GO" id="GO:0000813">
    <property type="term" value="C:ESCRT I complex"/>
    <property type="evidence" value="ECO:0007669"/>
    <property type="project" value="UniProtKB-ARBA"/>
</dbReference>
<dbReference type="GO" id="GO:0006886">
    <property type="term" value="P:intracellular protein transport"/>
    <property type="evidence" value="ECO:0007669"/>
    <property type="project" value="UniProtKB-ARBA"/>
</dbReference>
<comment type="subcellular location">
    <subcellularLocation>
        <location evidence="1">Endosome</location>
    </subcellularLocation>
</comment>
<evidence type="ECO:0000256" key="7">
    <source>
        <dbReference type="SAM" id="Coils"/>
    </source>
</evidence>
<keyword evidence="5 6" id="KW-0653">Protein transport</keyword>
<dbReference type="PROSITE" id="PS51314">
    <property type="entry name" value="VPS37_C"/>
    <property type="match status" value="1"/>
</dbReference>
<dbReference type="Pfam" id="PF07200">
    <property type="entry name" value="Mod_r"/>
    <property type="match status" value="1"/>
</dbReference>
<organism evidence="9 10">
    <name type="scientific">Candida parapsilosis</name>
    <name type="common">Yeast</name>
    <dbReference type="NCBI Taxonomy" id="5480"/>
    <lineage>
        <taxon>Eukaryota</taxon>
        <taxon>Fungi</taxon>
        <taxon>Dikarya</taxon>
        <taxon>Ascomycota</taxon>
        <taxon>Saccharomycotina</taxon>
        <taxon>Pichiomycetes</taxon>
        <taxon>Debaryomycetaceae</taxon>
        <taxon>Candida/Lodderomyces clade</taxon>
        <taxon>Candida</taxon>
    </lineage>
</organism>
<feature type="coiled-coil region" evidence="7">
    <location>
        <begin position="49"/>
        <end position="83"/>
    </location>
</feature>
<keyword evidence="3 6" id="KW-0813">Transport</keyword>
<protein>
    <recommendedName>
        <fullName evidence="8">VPS37 C-terminal domain-containing protein</fullName>
    </recommendedName>
</protein>
<dbReference type="SUPFAM" id="SSF140111">
    <property type="entry name" value="Endosomal sorting complex assembly domain"/>
    <property type="match status" value="1"/>
</dbReference>
<proteinExistence type="inferred from homology"/>
<evidence type="ECO:0000256" key="5">
    <source>
        <dbReference type="ARBA" id="ARBA00022927"/>
    </source>
</evidence>
<evidence type="ECO:0000256" key="3">
    <source>
        <dbReference type="ARBA" id="ARBA00022448"/>
    </source>
</evidence>
<dbReference type="OrthoDB" id="10260857at2759"/>
<evidence type="ECO:0000313" key="9">
    <source>
        <dbReference type="EMBL" id="KAF6057681.1"/>
    </source>
</evidence>
<name>A0A8X7TC65_CANPA</name>
<dbReference type="GO" id="GO:0043162">
    <property type="term" value="P:ubiquitin-dependent protein catabolic process via the multivesicular body sorting pathway"/>
    <property type="evidence" value="ECO:0007669"/>
    <property type="project" value="UniProtKB-ARBA"/>
</dbReference>
<accession>A0A8X7TC65</accession>
<evidence type="ECO:0000313" key="10">
    <source>
        <dbReference type="Proteomes" id="UP000590412"/>
    </source>
</evidence>
<dbReference type="InterPro" id="IPR029012">
    <property type="entry name" value="Helix_hairpin_bin_sf"/>
</dbReference>
<reference evidence="9" key="1">
    <citation type="submission" date="2020-03" db="EMBL/GenBank/DDBJ databases">
        <title>FDA dAtabase for Regulatory Grade micrObial Sequences (FDA-ARGOS): Supporting development and validation of Infectious Disease Dx tests.</title>
        <authorList>
            <person name="Campos J."/>
            <person name="Goldberg B."/>
            <person name="Tallon L."/>
            <person name="Sadzewicz L."/>
            <person name="Vavikolanu K."/>
            <person name="Mehta A."/>
            <person name="Aluvathingal J."/>
            <person name="Nadendla S."/>
            <person name="Nandy P."/>
            <person name="Geyer C."/>
            <person name="Yan Y."/>
            <person name="Sichtig H."/>
        </authorList>
    </citation>
    <scope>NUCLEOTIDE SEQUENCE [LARGE SCALE GENOMIC DNA]</scope>
    <source>
        <strain evidence="9">FDAARGOS_652</strain>
    </source>
</reference>
<dbReference type="AlphaFoldDB" id="A0A8X7TC65"/>
<evidence type="ECO:0000256" key="2">
    <source>
        <dbReference type="ARBA" id="ARBA00007617"/>
    </source>
</evidence>
<keyword evidence="7" id="KW-0175">Coiled coil</keyword>
<dbReference type="Proteomes" id="UP000590412">
    <property type="component" value="Unassembled WGS sequence"/>
</dbReference>